<proteinExistence type="predicted"/>
<evidence type="ECO:0000256" key="1">
    <source>
        <dbReference type="SAM" id="MobiDB-lite"/>
    </source>
</evidence>
<dbReference type="KEGG" id="dpx:DAPPUDRAFT_254721"/>
<protein>
    <submittedName>
        <fullName evidence="2">Uncharacterized protein</fullName>
    </submittedName>
</protein>
<dbReference type="EMBL" id="GL732601">
    <property type="protein sequence ID" value="EFX72224.1"/>
    <property type="molecule type" value="Genomic_DNA"/>
</dbReference>
<accession>E9H7R0</accession>
<evidence type="ECO:0000313" key="3">
    <source>
        <dbReference type="Proteomes" id="UP000000305"/>
    </source>
</evidence>
<dbReference type="InParanoid" id="E9H7R0"/>
<reference evidence="2 3" key="1">
    <citation type="journal article" date="2011" name="Science">
        <title>The ecoresponsive genome of Daphnia pulex.</title>
        <authorList>
            <person name="Colbourne J.K."/>
            <person name="Pfrender M.E."/>
            <person name="Gilbert D."/>
            <person name="Thomas W.K."/>
            <person name="Tucker A."/>
            <person name="Oakley T.H."/>
            <person name="Tokishita S."/>
            <person name="Aerts A."/>
            <person name="Arnold G.J."/>
            <person name="Basu M.K."/>
            <person name="Bauer D.J."/>
            <person name="Caceres C.E."/>
            <person name="Carmel L."/>
            <person name="Casola C."/>
            <person name="Choi J.H."/>
            <person name="Detter J.C."/>
            <person name="Dong Q."/>
            <person name="Dusheyko S."/>
            <person name="Eads B.D."/>
            <person name="Frohlich T."/>
            <person name="Geiler-Samerotte K.A."/>
            <person name="Gerlach D."/>
            <person name="Hatcher P."/>
            <person name="Jogdeo S."/>
            <person name="Krijgsveld J."/>
            <person name="Kriventseva E.V."/>
            <person name="Kultz D."/>
            <person name="Laforsch C."/>
            <person name="Lindquist E."/>
            <person name="Lopez J."/>
            <person name="Manak J.R."/>
            <person name="Muller J."/>
            <person name="Pangilinan J."/>
            <person name="Patwardhan R.P."/>
            <person name="Pitluck S."/>
            <person name="Pritham E.J."/>
            <person name="Rechtsteiner A."/>
            <person name="Rho M."/>
            <person name="Rogozin I.B."/>
            <person name="Sakarya O."/>
            <person name="Salamov A."/>
            <person name="Schaack S."/>
            <person name="Shapiro H."/>
            <person name="Shiga Y."/>
            <person name="Skalitzky C."/>
            <person name="Smith Z."/>
            <person name="Souvorov A."/>
            <person name="Sung W."/>
            <person name="Tang Z."/>
            <person name="Tsuchiya D."/>
            <person name="Tu H."/>
            <person name="Vos H."/>
            <person name="Wang M."/>
            <person name="Wolf Y.I."/>
            <person name="Yamagata H."/>
            <person name="Yamada T."/>
            <person name="Ye Y."/>
            <person name="Shaw J.R."/>
            <person name="Andrews J."/>
            <person name="Crease T.J."/>
            <person name="Tang H."/>
            <person name="Lucas S.M."/>
            <person name="Robertson H.M."/>
            <person name="Bork P."/>
            <person name="Koonin E.V."/>
            <person name="Zdobnov E.M."/>
            <person name="Grigoriev I.V."/>
            <person name="Lynch M."/>
            <person name="Boore J.L."/>
        </authorList>
    </citation>
    <scope>NUCLEOTIDE SEQUENCE [LARGE SCALE GENOMIC DNA]</scope>
</reference>
<dbReference type="Proteomes" id="UP000000305">
    <property type="component" value="Unassembled WGS sequence"/>
</dbReference>
<keyword evidence="3" id="KW-1185">Reference proteome</keyword>
<feature type="region of interest" description="Disordered" evidence="1">
    <location>
        <begin position="1"/>
        <end position="70"/>
    </location>
</feature>
<feature type="compositionally biased region" description="Basic and acidic residues" evidence="1">
    <location>
        <begin position="50"/>
        <end position="60"/>
    </location>
</feature>
<dbReference type="HOGENOM" id="CLU_2760399_0_0_1"/>
<dbReference type="AlphaFoldDB" id="E9H7R0"/>
<evidence type="ECO:0000313" key="2">
    <source>
        <dbReference type="EMBL" id="EFX72224.1"/>
    </source>
</evidence>
<gene>
    <name evidence="2" type="ORF">DAPPUDRAFT_254721</name>
</gene>
<name>E9H7R0_DAPPU</name>
<sequence length="70" mass="8185">MYNKFATSIDFCPYGSTPKRKSPLTVKKNWEDDEPVLKLDDFPEADEDSEKEKVATDQHTKQKTNQQTQY</sequence>
<organism evidence="2 3">
    <name type="scientific">Daphnia pulex</name>
    <name type="common">Water flea</name>
    <dbReference type="NCBI Taxonomy" id="6669"/>
    <lineage>
        <taxon>Eukaryota</taxon>
        <taxon>Metazoa</taxon>
        <taxon>Ecdysozoa</taxon>
        <taxon>Arthropoda</taxon>
        <taxon>Crustacea</taxon>
        <taxon>Branchiopoda</taxon>
        <taxon>Diplostraca</taxon>
        <taxon>Cladocera</taxon>
        <taxon>Anomopoda</taxon>
        <taxon>Daphniidae</taxon>
        <taxon>Daphnia</taxon>
    </lineage>
</organism>